<dbReference type="PANTHER" id="PTHR31646:SF1">
    <property type="entry name" value="ALPHA-1,2-MANNOSYLTRANSFERASE MNN2"/>
    <property type="match status" value="1"/>
</dbReference>
<dbReference type="SUPFAM" id="SSF53448">
    <property type="entry name" value="Nucleotide-diphospho-sugar transferases"/>
    <property type="match status" value="1"/>
</dbReference>
<evidence type="ECO:0000256" key="11">
    <source>
        <dbReference type="SAM" id="Phobius"/>
    </source>
</evidence>
<dbReference type="PANTHER" id="PTHR31646">
    <property type="entry name" value="ALPHA-1,2-MANNOSYLTRANSFERASE MNN2"/>
    <property type="match status" value="1"/>
</dbReference>
<evidence type="ECO:0000256" key="9">
    <source>
        <dbReference type="ARBA" id="ARBA00023136"/>
    </source>
</evidence>
<dbReference type="Proteomes" id="UP001149074">
    <property type="component" value="Unassembled WGS sequence"/>
</dbReference>
<evidence type="ECO:0000256" key="3">
    <source>
        <dbReference type="ARBA" id="ARBA00009105"/>
    </source>
</evidence>
<evidence type="ECO:0000256" key="2">
    <source>
        <dbReference type="ARBA" id="ARBA00004922"/>
    </source>
</evidence>
<dbReference type="OrthoDB" id="4484309at2759"/>
<dbReference type="GO" id="GO:0000139">
    <property type="term" value="C:Golgi membrane"/>
    <property type="evidence" value="ECO:0007669"/>
    <property type="project" value="UniProtKB-SubCell"/>
</dbReference>
<evidence type="ECO:0000256" key="8">
    <source>
        <dbReference type="ARBA" id="ARBA00023034"/>
    </source>
</evidence>
<dbReference type="InterPro" id="IPR029044">
    <property type="entry name" value="Nucleotide-diphossugar_trans"/>
</dbReference>
<evidence type="ECO:0000256" key="1">
    <source>
        <dbReference type="ARBA" id="ARBA00004323"/>
    </source>
</evidence>
<comment type="similarity">
    <text evidence="3">Belongs to the MNN1/MNT family.</text>
</comment>
<accession>A0A9W9FE82</accession>
<dbReference type="GO" id="GO:0046354">
    <property type="term" value="P:mannan biosynthetic process"/>
    <property type="evidence" value="ECO:0007669"/>
    <property type="project" value="TreeGrafter"/>
</dbReference>
<name>A0A9W9FE82_9EURO</name>
<evidence type="ECO:0000256" key="5">
    <source>
        <dbReference type="ARBA" id="ARBA00022692"/>
    </source>
</evidence>
<comment type="caution">
    <text evidence="12">The sequence shown here is derived from an EMBL/GenBank/DDBJ whole genome shotgun (WGS) entry which is preliminary data.</text>
</comment>
<evidence type="ECO:0000256" key="6">
    <source>
        <dbReference type="ARBA" id="ARBA00022968"/>
    </source>
</evidence>
<feature type="region of interest" description="Disordered" evidence="10">
    <location>
        <begin position="77"/>
        <end position="98"/>
    </location>
</feature>
<gene>
    <name evidence="12" type="ORF">N7532_005616</name>
</gene>
<evidence type="ECO:0000256" key="7">
    <source>
        <dbReference type="ARBA" id="ARBA00022989"/>
    </source>
</evidence>
<comment type="subcellular location">
    <subcellularLocation>
        <location evidence="1">Golgi apparatus membrane</location>
        <topology evidence="1">Single-pass type II membrane protein</topology>
    </subcellularLocation>
</comment>
<evidence type="ECO:0000313" key="13">
    <source>
        <dbReference type="Proteomes" id="UP001149074"/>
    </source>
</evidence>
<dbReference type="EMBL" id="JAPQKI010000005">
    <property type="protein sequence ID" value="KAJ5098615.1"/>
    <property type="molecule type" value="Genomic_DNA"/>
</dbReference>
<keyword evidence="4" id="KW-0808">Transferase</keyword>
<evidence type="ECO:0000256" key="10">
    <source>
        <dbReference type="SAM" id="MobiDB-lite"/>
    </source>
</evidence>
<keyword evidence="5 11" id="KW-0812">Transmembrane</keyword>
<dbReference type="AlphaFoldDB" id="A0A9W9FE82"/>
<organism evidence="12 13">
    <name type="scientific">Penicillium argentinense</name>
    <dbReference type="NCBI Taxonomy" id="1131581"/>
    <lineage>
        <taxon>Eukaryota</taxon>
        <taxon>Fungi</taxon>
        <taxon>Dikarya</taxon>
        <taxon>Ascomycota</taxon>
        <taxon>Pezizomycotina</taxon>
        <taxon>Eurotiomycetes</taxon>
        <taxon>Eurotiomycetidae</taxon>
        <taxon>Eurotiales</taxon>
        <taxon>Aspergillaceae</taxon>
        <taxon>Penicillium</taxon>
    </lineage>
</organism>
<dbReference type="GO" id="GO:0000026">
    <property type="term" value="F:alpha-1,2-mannosyltransferase activity"/>
    <property type="evidence" value="ECO:0007669"/>
    <property type="project" value="TreeGrafter"/>
</dbReference>
<evidence type="ECO:0008006" key="14">
    <source>
        <dbReference type="Google" id="ProtNLM"/>
    </source>
</evidence>
<evidence type="ECO:0000313" key="12">
    <source>
        <dbReference type="EMBL" id="KAJ5098615.1"/>
    </source>
</evidence>
<dbReference type="RefSeq" id="XP_056474269.1">
    <property type="nucleotide sequence ID" value="XM_056618110.1"/>
</dbReference>
<dbReference type="InterPro" id="IPR022751">
    <property type="entry name" value="Alpha_mannosyltransferase"/>
</dbReference>
<proteinExistence type="inferred from homology"/>
<keyword evidence="6" id="KW-0735">Signal-anchor</keyword>
<comment type="pathway">
    <text evidence="2">Protein modification; protein glycosylation.</text>
</comment>
<dbReference type="GeneID" id="81357089"/>
<protein>
    <recommendedName>
        <fullName evidence="14">Alpha-1,2-mannosyltransferase</fullName>
    </recommendedName>
</protein>
<keyword evidence="7 11" id="KW-1133">Transmembrane helix</keyword>
<dbReference type="Pfam" id="PF11051">
    <property type="entry name" value="Mannosyl_trans3"/>
    <property type="match status" value="2"/>
</dbReference>
<feature type="transmembrane region" description="Helical" evidence="11">
    <location>
        <begin position="12"/>
        <end position="29"/>
    </location>
</feature>
<reference evidence="12" key="1">
    <citation type="submission" date="2022-11" db="EMBL/GenBank/DDBJ databases">
        <authorList>
            <person name="Petersen C."/>
        </authorList>
    </citation>
    <scope>NUCLEOTIDE SEQUENCE</scope>
    <source>
        <strain evidence="12">IBT 30761</strain>
    </source>
</reference>
<reference evidence="12" key="2">
    <citation type="journal article" date="2023" name="IMA Fungus">
        <title>Comparative genomic study of the Penicillium genus elucidates a diverse pangenome and 15 lateral gene transfer events.</title>
        <authorList>
            <person name="Petersen C."/>
            <person name="Sorensen T."/>
            <person name="Nielsen M.R."/>
            <person name="Sondergaard T.E."/>
            <person name="Sorensen J.L."/>
            <person name="Fitzpatrick D.A."/>
            <person name="Frisvad J.C."/>
            <person name="Nielsen K.L."/>
        </authorList>
    </citation>
    <scope>NUCLEOTIDE SEQUENCE</scope>
    <source>
        <strain evidence="12">IBT 30761</strain>
    </source>
</reference>
<keyword evidence="13" id="KW-1185">Reference proteome</keyword>
<keyword evidence="9 11" id="KW-0472">Membrane</keyword>
<sequence length="496" mass="55381">MGMFRPGRARSLVLSMLALILVCTVYLYWSPITASSTVSVVPSTAFEVPLAERQKDFWKALQPIIERHNPNCPSPDKLADASAAHFDPTKDQPRPDVTGMSEEGVKAMEDAHASFLEDVKNAGKNLKPVHTPGKRGLVSTAGAKYLPVFVSSLRMLRRAGSTLPVEVYMKDAGEYEKRVCNEVLPMLDARCLVLGDVVGKSVIEHYQLKIFAVLFSSFEEIMWMDADCFPLGKPEELLDSEPFTSNGLVTWPDFWGSSASPLYYRVSRQEVPPMTARQSSETGIFLVSKKTHLLPLLLAAYYNYYGPSHYFRLLTQGGPGEGDKETFLQAATAVGASFYAVSERVQAIGHSKDDGLSGSAMAQSDPREDFALTSQGKWRTKDPAVALPPRIFFVHANYPKFNPGDNLFGQGWETTPTLKQDGSDGRAWTAPSDTLKRFGYDVERAYWEEIKWVTCNLEGSFKSWEHKAGLCRRVEEYWHNVFAETHNDDPKFTQDS</sequence>
<evidence type="ECO:0000256" key="4">
    <source>
        <dbReference type="ARBA" id="ARBA00022679"/>
    </source>
</evidence>
<keyword evidence="8" id="KW-0333">Golgi apparatus</keyword>